<name>A0A9Q1EMA7_SYNKA</name>
<dbReference type="EMBL" id="JAINUF010000015">
    <property type="protein sequence ID" value="KAJ8341335.1"/>
    <property type="molecule type" value="Genomic_DNA"/>
</dbReference>
<protein>
    <submittedName>
        <fullName evidence="1">Uncharacterized protein</fullName>
    </submittedName>
</protein>
<accession>A0A9Q1EMA7</accession>
<keyword evidence="2" id="KW-1185">Reference proteome</keyword>
<gene>
    <name evidence="1" type="ORF">SKAU_G00336260</name>
</gene>
<comment type="caution">
    <text evidence="1">The sequence shown here is derived from an EMBL/GenBank/DDBJ whole genome shotgun (WGS) entry which is preliminary data.</text>
</comment>
<sequence>MRFVHLEKSLRFPFSATKAPDGRGGPAITIRRVRRTCGKEAGRPIIWEWHLATSDLCSSVRSLRWSSQDAGGIVPHGTLAG</sequence>
<reference evidence="1" key="1">
    <citation type="journal article" date="2023" name="Science">
        <title>Genome structures resolve the early diversification of teleost fishes.</title>
        <authorList>
            <person name="Parey E."/>
            <person name="Louis A."/>
            <person name="Montfort J."/>
            <person name="Bouchez O."/>
            <person name="Roques C."/>
            <person name="Iampietro C."/>
            <person name="Lluch J."/>
            <person name="Castinel A."/>
            <person name="Donnadieu C."/>
            <person name="Desvignes T."/>
            <person name="Floi Bucao C."/>
            <person name="Jouanno E."/>
            <person name="Wen M."/>
            <person name="Mejri S."/>
            <person name="Dirks R."/>
            <person name="Jansen H."/>
            <person name="Henkel C."/>
            <person name="Chen W.J."/>
            <person name="Zahm M."/>
            <person name="Cabau C."/>
            <person name="Klopp C."/>
            <person name="Thompson A.W."/>
            <person name="Robinson-Rechavi M."/>
            <person name="Braasch I."/>
            <person name="Lecointre G."/>
            <person name="Bobe J."/>
            <person name="Postlethwait J.H."/>
            <person name="Berthelot C."/>
            <person name="Roest Crollius H."/>
            <person name="Guiguen Y."/>
        </authorList>
    </citation>
    <scope>NUCLEOTIDE SEQUENCE</scope>
    <source>
        <strain evidence="1">WJC10195</strain>
    </source>
</reference>
<dbReference type="Proteomes" id="UP001152622">
    <property type="component" value="Chromosome 15"/>
</dbReference>
<evidence type="ECO:0000313" key="1">
    <source>
        <dbReference type="EMBL" id="KAJ8341335.1"/>
    </source>
</evidence>
<evidence type="ECO:0000313" key="2">
    <source>
        <dbReference type="Proteomes" id="UP001152622"/>
    </source>
</evidence>
<dbReference type="AlphaFoldDB" id="A0A9Q1EMA7"/>
<organism evidence="1 2">
    <name type="scientific">Synaphobranchus kaupii</name>
    <name type="common">Kaup's arrowtooth eel</name>
    <dbReference type="NCBI Taxonomy" id="118154"/>
    <lineage>
        <taxon>Eukaryota</taxon>
        <taxon>Metazoa</taxon>
        <taxon>Chordata</taxon>
        <taxon>Craniata</taxon>
        <taxon>Vertebrata</taxon>
        <taxon>Euteleostomi</taxon>
        <taxon>Actinopterygii</taxon>
        <taxon>Neopterygii</taxon>
        <taxon>Teleostei</taxon>
        <taxon>Anguilliformes</taxon>
        <taxon>Synaphobranchidae</taxon>
        <taxon>Synaphobranchus</taxon>
    </lineage>
</organism>
<proteinExistence type="predicted"/>